<dbReference type="CDD" id="cd07185">
    <property type="entry name" value="OmpA_C-like"/>
    <property type="match status" value="1"/>
</dbReference>
<dbReference type="EMBL" id="WJXZ01000001">
    <property type="protein sequence ID" value="MRS60029.1"/>
    <property type="molecule type" value="Genomic_DNA"/>
</dbReference>
<accession>A0A7K0EDU5</accession>
<evidence type="ECO:0000256" key="2">
    <source>
        <dbReference type="ARBA" id="ARBA00023136"/>
    </source>
</evidence>
<protein>
    <submittedName>
        <fullName evidence="7">OmpA family protein</fullName>
    </submittedName>
</protein>
<feature type="chain" id="PRO_5029542386" evidence="5">
    <location>
        <begin position="18"/>
        <end position="429"/>
    </location>
</feature>
<evidence type="ECO:0000313" key="8">
    <source>
        <dbReference type="Proteomes" id="UP000441754"/>
    </source>
</evidence>
<dbReference type="PRINTS" id="PR01021">
    <property type="entry name" value="OMPADOMAIN"/>
</dbReference>
<reference evidence="7 8" key="1">
    <citation type="journal article" date="2018" name="Antonie Van Leeuwenhoek">
        <title>Larkinella terrae sp. nov., isolated from soil on Jeju Island, South Korea.</title>
        <authorList>
            <person name="Ten L.N."/>
            <person name="Jeon J."/>
            <person name="Park S.J."/>
            <person name="Park S."/>
            <person name="Lee S.Y."/>
            <person name="Kim M.K."/>
            <person name="Jung H.Y."/>
        </authorList>
    </citation>
    <scope>NUCLEOTIDE SEQUENCE [LARGE SCALE GENOMIC DNA]</scope>
    <source>
        <strain evidence="7 8">KCTC 52001</strain>
    </source>
</reference>
<dbReference type="AlphaFoldDB" id="A0A7K0EDU5"/>
<dbReference type="RefSeq" id="WP_154172575.1">
    <property type="nucleotide sequence ID" value="NZ_WJXZ01000001.1"/>
</dbReference>
<feature type="domain" description="OmpA-like" evidence="6">
    <location>
        <begin position="313"/>
        <end position="429"/>
    </location>
</feature>
<proteinExistence type="predicted"/>
<comment type="caution">
    <text evidence="7">The sequence shown here is derived from an EMBL/GenBank/DDBJ whole genome shotgun (WGS) entry which is preliminary data.</text>
</comment>
<gene>
    <name evidence="7" type="ORF">GJJ30_01900</name>
</gene>
<dbReference type="GO" id="GO:0009279">
    <property type="term" value="C:cell outer membrane"/>
    <property type="evidence" value="ECO:0007669"/>
    <property type="project" value="UniProtKB-SubCell"/>
</dbReference>
<keyword evidence="2 4" id="KW-0472">Membrane</keyword>
<dbReference type="PROSITE" id="PS51123">
    <property type="entry name" value="OMPA_2"/>
    <property type="match status" value="1"/>
</dbReference>
<dbReference type="InterPro" id="IPR006665">
    <property type="entry name" value="OmpA-like"/>
</dbReference>
<organism evidence="7 8">
    <name type="scientific">Larkinella terrae</name>
    <dbReference type="NCBI Taxonomy" id="2025311"/>
    <lineage>
        <taxon>Bacteria</taxon>
        <taxon>Pseudomonadati</taxon>
        <taxon>Bacteroidota</taxon>
        <taxon>Cytophagia</taxon>
        <taxon>Cytophagales</taxon>
        <taxon>Spirosomataceae</taxon>
        <taxon>Larkinella</taxon>
    </lineage>
</organism>
<keyword evidence="8" id="KW-1185">Reference proteome</keyword>
<dbReference type="Gene3D" id="3.30.1330.60">
    <property type="entry name" value="OmpA-like domain"/>
    <property type="match status" value="1"/>
</dbReference>
<dbReference type="Pfam" id="PF00691">
    <property type="entry name" value="OmpA"/>
    <property type="match status" value="1"/>
</dbReference>
<dbReference type="InterPro" id="IPR006664">
    <property type="entry name" value="OMP_bac"/>
</dbReference>
<evidence type="ECO:0000256" key="1">
    <source>
        <dbReference type="ARBA" id="ARBA00004442"/>
    </source>
</evidence>
<dbReference type="Proteomes" id="UP000441754">
    <property type="component" value="Unassembled WGS sequence"/>
</dbReference>
<keyword evidence="5" id="KW-0732">Signal</keyword>
<dbReference type="OrthoDB" id="977390at2"/>
<evidence type="ECO:0000256" key="4">
    <source>
        <dbReference type="PROSITE-ProRule" id="PRU00473"/>
    </source>
</evidence>
<dbReference type="InterPro" id="IPR050330">
    <property type="entry name" value="Bact_OuterMem_StrucFunc"/>
</dbReference>
<dbReference type="SUPFAM" id="SSF103088">
    <property type="entry name" value="OmpA-like"/>
    <property type="match status" value="1"/>
</dbReference>
<feature type="signal peptide" evidence="5">
    <location>
        <begin position="1"/>
        <end position="17"/>
    </location>
</feature>
<sequence>MLSTILSWLFCLSPTNAFPTEIAAATDTITITGTCWDVTTGMDLKASVTAWSYGKKSQVGQSDASGQFKLRIADSTQALTFEVAGYPATTVPVNIGGKMDTSARFRIHLPLIAKDSQQVVKTYPAADRVSRSSKTEMVYFRVQDARTFKRIRATVCFIYALSGRTQCVEVDSAKVPSFVNLNAKEKIRFEVRAEGYQSYRGELLAGQQGAEDALYQIKLLRLYNVLAVSYAVPANLKFQYEFRNASNTRQVSQMNVPVPFFEWNIFKPEEVYTFLATTADGQLVANETFRMKPGFNFRVFRLSRPAQSKPVSDGAGKLFDSTVLYFDQSDYSLRKDVRLKLDSISWQLIKQRDVMARLTGHTDNVGRRDLNMTLSEYRTRVVATYLQQKGISPGQLLASWKGSDAPAAPNTTEENKAKNRRVVIRFGAK</sequence>
<dbReference type="InterPro" id="IPR036737">
    <property type="entry name" value="OmpA-like_sf"/>
</dbReference>
<evidence type="ECO:0000256" key="5">
    <source>
        <dbReference type="SAM" id="SignalP"/>
    </source>
</evidence>
<evidence type="ECO:0000259" key="6">
    <source>
        <dbReference type="PROSITE" id="PS51123"/>
    </source>
</evidence>
<dbReference type="PANTHER" id="PTHR30329">
    <property type="entry name" value="STATOR ELEMENT OF FLAGELLAR MOTOR COMPLEX"/>
    <property type="match status" value="1"/>
</dbReference>
<keyword evidence="3" id="KW-0998">Cell outer membrane</keyword>
<dbReference type="PANTHER" id="PTHR30329:SF21">
    <property type="entry name" value="LIPOPROTEIN YIAD-RELATED"/>
    <property type="match status" value="1"/>
</dbReference>
<comment type="subcellular location">
    <subcellularLocation>
        <location evidence="1">Cell outer membrane</location>
    </subcellularLocation>
</comment>
<name>A0A7K0EDU5_9BACT</name>
<evidence type="ECO:0000256" key="3">
    <source>
        <dbReference type="ARBA" id="ARBA00023237"/>
    </source>
</evidence>
<evidence type="ECO:0000313" key="7">
    <source>
        <dbReference type="EMBL" id="MRS60029.1"/>
    </source>
</evidence>